<evidence type="ECO:0000256" key="1">
    <source>
        <dbReference type="SAM" id="MobiDB-lite"/>
    </source>
</evidence>
<comment type="caution">
    <text evidence="2">The sequence shown here is derived from an EMBL/GenBank/DDBJ whole genome shotgun (WGS) entry which is preliminary data.</text>
</comment>
<feature type="region of interest" description="Disordered" evidence="1">
    <location>
        <begin position="1"/>
        <end position="22"/>
    </location>
</feature>
<name>A0A8H5EM12_FUSOX</name>
<accession>A0A8H5EM12</accession>
<proteinExistence type="predicted"/>
<dbReference type="EMBL" id="JAAFOW010000659">
    <property type="protein sequence ID" value="KAF5264892.1"/>
    <property type="molecule type" value="Genomic_DNA"/>
</dbReference>
<organism evidence="2 3">
    <name type="scientific">Fusarium oxysporum</name>
    <name type="common">Fusarium vascular wilt</name>
    <dbReference type="NCBI Taxonomy" id="5507"/>
    <lineage>
        <taxon>Eukaryota</taxon>
        <taxon>Fungi</taxon>
        <taxon>Dikarya</taxon>
        <taxon>Ascomycota</taxon>
        <taxon>Pezizomycotina</taxon>
        <taxon>Sordariomycetes</taxon>
        <taxon>Hypocreomycetidae</taxon>
        <taxon>Hypocreales</taxon>
        <taxon>Nectriaceae</taxon>
        <taxon>Fusarium</taxon>
        <taxon>Fusarium oxysporum species complex</taxon>
    </lineage>
</organism>
<sequence length="504" mass="57823">MWPPKLRDHQADGHDVEQNETTPWVQHTGWPRLFHNRPLGIIAATARKPKPAWNEDYLLGQWHDTALRSPAVVEAQLQVILRGVDIMVDRASFTLAKTSYRSRCWLNTYRKDTFWPHEFKVVNCLKRYVEEEEDEPGDCEDGDEYEDEDEDEDEDDDGDEADGEYINEYDRIETENHSNENDKNCDMSDAEDELSVDSPFSLPPGLWLHLSEAIFQPSMMFWTCQEPTGDISASIIIQYAAVLGIQGSSLAFHPAHSSSPRLAALMWIGRLLFLEYAVPVYAYNTLGIVWPTRTAYPPQPDRISPHPLQISSAGLLHTIWRVDRTESIREIYCETRGSARLQKSSFHGTAFTKSGHWNADTCHKYLSAGIELNKSAFAAIHFKASLPGRGTEVTSIRYLNSKLSIRNVFFYDGRMIIIISYNKARASSHYAFYIVRYVPVDLSLSLLKYLAIVRPVWEYLAKLFRKDFSQSFWRCIATYQIFGKDGVDIITKNVAFVRKKNLQV</sequence>
<evidence type="ECO:0000313" key="2">
    <source>
        <dbReference type="EMBL" id="KAF5264892.1"/>
    </source>
</evidence>
<reference evidence="2" key="1">
    <citation type="submission" date="2020-02" db="EMBL/GenBank/DDBJ databases">
        <title>Identification and distribution of gene clusters putatively required for synthesis of sphingolipid metabolism inhibitors in phylogenetically diverse species of the filamentous fungus Fusarium.</title>
        <authorList>
            <person name="Kim H.-S."/>
            <person name="Busman M."/>
            <person name="Brown D.W."/>
            <person name="Divon H."/>
            <person name="Uhlig S."/>
            <person name="Proctor R.H."/>
        </authorList>
    </citation>
    <scope>NUCLEOTIDE SEQUENCE [LARGE SCALE GENOMIC DNA]</scope>
    <source>
        <strain evidence="2">NRRL 39464</strain>
    </source>
</reference>
<protein>
    <submittedName>
        <fullName evidence="2">Uncharacterized protein</fullName>
    </submittedName>
</protein>
<dbReference type="AlphaFoldDB" id="A0A8H5EM12"/>
<feature type="compositionally biased region" description="Acidic residues" evidence="1">
    <location>
        <begin position="131"/>
        <end position="167"/>
    </location>
</feature>
<feature type="region of interest" description="Disordered" evidence="1">
    <location>
        <begin position="131"/>
        <end position="196"/>
    </location>
</feature>
<feature type="compositionally biased region" description="Basic and acidic residues" evidence="1">
    <location>
        <begin position="168"/>
        <end position="186"/>
    </location>
</feature>
<dbReference type="Proteomes" id="UP000558688">
    <property type="component" value="Unassembled WGS sequence"/>
</dbReference>
<evidence type="ECO:0000313" key="3">
    <source>
        <dbReference type="Proteomes" id="UP000558688"/>
    </source>
</evidence>
<gene>
    <name evidence="2" type="ORF">FOXYS1_4313</name>
</gene>
<feature type="compositionally biased region" description="Basic and acidic residues" evidence="1">
    <location>
        <begin position="1"/>
        <end position="17"/>
    </location>
</feature>